<dbReference type="GO" id="GO:0046872">
    <property type="term" value="F:metal ion binding"/>
    <property type="evidence" value="ECO:0007669"/>
    <property type="project" value="UniProtKB-UniRule"/>
</dbReference>
<sequence>MNNLYITGTESYLKVQDQHLLVFHPHKPCCKVAINQVNNLVLIGYCKRSDKAIYFALSRCIPVLFLDDKGNYFGRIETEERRRVKYLAHQLKRAKDLEFTRAIAESIVRAKLHNSCTLLRHFSHCHPTKATQTTLDAMALLLDDLPLADSVDVLREYGQTATKLYFQSLGCLFAGALNFDQPIQHQPTHPINSLLNLGYTLLNQNIYALLQAVGLHSHFGNLHIHRDHHPALVADFMEEFSALLVDALVVDLVILQLFTPADFTLPDARGGVYLYPNAINKFIQYWEKTLQSEVNHLYAGTVNYQQCLEWQVQEYVACLLGEREFYRPFLSKK</sequence>
<dbReference type="NCBIfam" id="TIGR00287">
    <property type="entry name" value="cas1"/>
    <property type="match status" value="1"/>
</dbReference>
<evidence type="ECO:0000313" key="12">
    <source>
        <dbReference type="Proteomes" id="UP000010471"/>
    </source>
</evidence>
<keyword evidence="1 10" id="KW-0540">Nuclease</keyword>
<evidence type="ECO:0000256" key="5">
    <source>
        <dbReference type="ARBA" id="ARBA00022842"/>
    </source>
</evidence>
<evidence type="ECO:0000256" key="1">
    <source>
        <dbReference type="ARBA" id="ARBA00022722"/>
    </source>
</evidence>
<dbReference type="InterPro" id="IPR042206">
    <property type="entry name" value="CRISPR-assoc_Cas1_C"/>
</dbReference>
<comment type="cofactor">
    <cofactor evidence="10">
        <name>Mg(2+)</name>
        <dbReference type="ChEBI" id="CHEBI:18420"/>
    </cofactor>
    <cofactor evidence="10">
        <name>Mn(2+)</name>
        <dbReference type="ChEBI" id="CHEBI:29035"/>
    </cofactor>
</comment>
<keyword evidence="4 10" id="KW-0378">Hydrolase</keyword>
<dbReference type="HOGENOM" id="CLU_052779_1_0_3"/>
<dbReference type="Gene3D" id="3.100.10.20">
    <property type="entry name" value="CRISPR-associated endonuclease Cas1, N-terminal domain"/>
    <property type="match status" value="1"/>
</dbReference>
<dbReference type="InterPro" id="IPR050646">
    <property type="entry name" value="Cas1"/>
</dbReference>
<comment type="similarity">
    <text evidence="10">Belongs to the CRISPR-associated endonuclease Cas1 family.</text>
</comment>
<evidence type="ECO:0000256" key="3">
    <source>
        <dbReference type="ARBA" id="ARBA00022759"/>
    </source>
</evidence>
<comment type="subunit">
    <text evidence="9 10">Homodimer, forms a heterotetramer with a Cas2 homodimer.</text>
</comment>
<keyword evidence="2 10" id="KW-0479">Metal-binding</keyword>
<evidence type="ECO:0000256" key="2">
    <source>
        <dbReference type="ARBA" id="ARBA00022723"/>
    </source>
</evidence>
<dbReference type="Proteomes" id="UP000010471">
    <property type="component" value="Plasmid pMIC7113.03"/>
</dbReference>
<gene>
    <name evidence="10" type="primary">cas1</name>
    <name evidence="11" type="ORF">Mic7113_6586</name>
</gene>
<dbReference type="KEGG" id="mic:Mic7113_6586"/>
<dbReference type="GO" id="GO:0051607">
    <property type="term" value="P:defense response to virus"/>
    <property type="evidence" value="ECO:0007669"/>
    <property type="project" value="UniProtKB-UniRule"/>
</dbReference>
<reference evidence="11 12" key="1">
    <citation type="submission" date="2012-06" db="EMBL/GenBank/DDBJ databases">
        <title>Finished plasmid 3 of genome of Microcoleus sp. PCC 7113.</title>
        <authorList>
            <consortium name="US DOE Joint Genome Institute"/>
            <person name="Gugger M."/>
            <person name="Coursin T."/>
            <person name="Rippka R."/>
            <person name="Tandeau De Marsac N."/>
            <person name="Huntemann M."/>
            <person name="Wei C.-L."/>
            <person name="Han J."/>
            <person name="Detter J.C."/>
            <person name="Han C."/>
            <person name="Tapia R."/>
            <person name="Chen A."/>
            <person name="Kyrpides N."/>
            <person name="Mavromatis K."/>
            <person name="Markowitz V."/>
            <person name="Szeto E."/>
            <person name="Ivanova N."/>
            <person name="Pagani I."/>
            <person name="Pati A."/>
            <person name="Goodwin L."/>
            <person name="Nordberg H.P."/>
            <person name="Cantor M.N."/>
            <person name="Hua S.X."/>
            <person name="Woyke T."/>
            <person name="Kerfeld C.A."/>
        </authorList>
    </citation>
    <scope>NUCLEOTIDE SEQUENCE [LARGE SCALE GENOMIC DNA]</scope>
    <source>
        <strain evidence="11 12">PCC 7113</strain>
        <plasmid evidence="11 12">pMIC7113.03</plasmid>
    </source>
</reference>
<organism evidence="11 12">
    <name type="scientific">Allocoleopsis franciscana PCC 7113</name>
    <dbReference type="NCBI Taxonomy" id="1173027"/>
    <lineage>
        <taxon>Bacteria</taxon>
        <taxon>Bacillati</taxon>
        <taxon>Cyanobacteriota</taxon>
        <taxon>Cyanophyceae</taxon>
        <taxon>Coleofasciculales</taxon>
        <taxon>Coleofasciculaceae</taxon>
        <taxon>Allocoleopsis</taxon>
        <taxon>Allocoleopsis franciscana</taxon>
    </lineage>
</organism>
<geneLocation type="plasmid" evidence="11 12">
    <name>pMIC7113.03</name>
</geneLocation>
<dbReference type="RefSeq" id="WP_015186218.1">
    <property type="nucleotide sequence ID" value="NC_019740.1"/>
</dbReference>
<evidence type="ECO:0000256" key="10">
    <source>
        <dbReference type="HAMAP-Rule" id="MF_01470"/>
    </source>
</evidence>
<dbReference type="CDD" id="cd09634">
    <property type="entry name" value="Cas1_I-II-III"/>
    <property type="match status" value="1"/>
</dbReference>
<dbReference type="GO" id="GO:0003677">
    <property type="term" value="F:DNA binding"/>
    <property type="evidence" value="ECO:0007669"/>
    <property type="project" value="UniProtKB-KW"/>
</dbReference>
<feature type="binding site" evidence="10">
    <location>
        <position position="238"/>
    </location>
    <ligand>
        <name>Mn(2+)</name>
        <dbReference type="ChEBI" id="CHEBI:29035"/>
    </ligand>
</feature>
<evidence type="ECO:0000256" key="6">
    <source>
        <dbReference type="ARBA" id="ARBA00023118"/>
    </source>
</evidence>
<keyword evidence="8 10" id="KW-0464">Manganese</keyword>
<dbReference type="HAMAP" id="MF_01470">
    <property type="entry name" value="Cas1"/>
    <property type="match status" value="1"/>
</dbReference>
<keyword evidence="5 10" id="KW-0460">Magnesium</keyword>
<protein>
    <recommendedName>
        <fullName evidence="10">CRISPR-associated endonuclease Cas1</fullName>
        <ecNumber evidence="10">3.1.-.-</ecNumber>
    </recommendedName>
</protein>
<dbReference type="InterPro" id="IPR042211">
    <property type="entry name" value="CRISPR-assoc_Cas1_N"/>
</dbReference>
<dbReference type="OrthoDB" id="9803119at2"/>
<dbReference type="AlphaFoldDB" id="K9WQV9"/>
<feature type="binding site" evidence="10">
    <location>
        <position position="223"/>
    </location>
    <ligand>
        <name>Mn(2+)</name>
        <dbReference type="ChEBI" id="CHEBI:29035"/>
    </ligand>
</feature>
<dbReference type="EMBL" id="CP003633">
    <property type="protein sequence ID" value="AFZ22159.1"/>
    <property type="molecule type" value="Genomic_DNA"/>
</dbReference>
<dbReference type="eggNOG" id="COG1518">
    <property type="taxonomic scope" value="Bacteria"/>
</dbReference>
<comment type="caution">
    <text evidence="10">Lacks conserved residue(s) required for the propagation of feature annotation.</text>
</comment>
<keyword evidence="11" id="KW-0614">Plasmid</keyword>
<dbReference type="PANTHER" id="PTHR34353:SF2">
    <property type="entry name" value="CRISPR-ASSOCIATED ENDONUCLEASE CAS1 1"/>
    <property type="match status" value="1"/>
</dbReference>
<keyword evidence="3 10" id="KW-0255">Endonuclease</keyword>
<dbReference type="InterPro" id="IPR002729">
    <property type="entry name" value="CRISPR-assoc_Cas1"/>
</dbReference>
<dbReference type="Gene3D" id="1.20.120.920">
    <property type="entry name" value="CRISPR-associated endonuclease Cas1, C-terminal domain"/>
    <property type="match status" value="1"/>
</dbReference>
<evidence type="ECO:0000256" key="8">
    <source>
        <dbReference type="ARBA" id="ARBA00023211"/>
    </source>
</evidence>
<evidence type="ECO:0000313" key="11">
    <source>
        <dbReference type="EMBL" id="AFZ22159.1"/>
    </source>
</evidence>
<proteinExistence type="inferred from homology"/>
<evidence type="ECO:0000256" key="7">
    <source>
        <dbReference type="ARBA" id="ARBA00023125"/>
    </source>
</evidence>
<evidence type="ECO:0000256" key="9">
    <source>
        <dbReference type="ARBA" id="ARBA00038592"/>
    </source>
</evidence>
<keyword evidence="6 10" id="KW-0051">Antiviral defense</keyword>
<evidence type="ECO:0000256" key="4">
    <source>
        <dbReference type="ARBA" id="ARBA00022801"/>
    </source>
</evidence>
<dbReference type="Pfam" id="PF01867">
    <property type="entry name" value="Cas_Cas1"/>
    <property type="match status" value="1"/>
</dbReference>
<dbReference type="PANTHER" id="PTHR34353">
    <property type="entry name" value="CRISPR-ASSOCIATED ENDONUCLEASE CAS1 1"/>
    <property type="match status" value="1"/>
</dbReference>
<dbReference type="GO" id="GO:0043571">
    <property type="term" value="P:maintenance of CRISPR repeat elements"/>
    <property type="evidence" value="ECO:0007669"/>
    <property type="project" value="UniProtKB-UniRule"/>
</dbReference>
<dbReference type="GO" id="GO:0004519">
    <property type="term" value="F:endonuclease activity"/>
    <property type="evidence" value="ECO:0007669"/>
    <property type="project" value="UniProtKB-UniRule"/>
</dbReference>
<dbReference type="EC" id="3.1.-.-" evidence="10"/>
<dbReference type="GO" id="GO:0016787">
    <property type="term" value="F:hydrolase activity"/>
    <property type="evidence" value="ECO:0007669"/>
    <property type="project" value="UniProtKB-KW"/>
</dbReference>
<comment type="function">
    <text evidence="10">CRISPR (clustered regularly interspaced short palindromic repeat), is an adaptive immune system that provides protection against mobile genetic elements (viruses, transposable elements and conjugative plasmids). CRISPR clusters contain spacers, sequences complementary to antecedent mobile elements, and target invading nucleic acids. CRISPR clusters are transcribed and processed into CRISPR RNA (crRNA). Acts as a dsDNA endonuclease. Involved in the integration of spacer DNA into the CRISPR cassette.</text>
</comment>
<keyword evidence="12" id="KW-1185">Reference proteome</keyword>
<keyword evidence="7 10" id="KW-0238">DNA-binding</keyword>
<accession>K9WQV9</accession>
<name>K9WQV9_9CYAN</name>